<dbReference type="PATRIC" id="fig|45067.4.peg.2605"/>
<organism evidence="1 2">
    <name type="scientific">Legionella lansingensis</name>
    <dbReference type="NCBI Taxonomy" id="45067"/>
    <lineage>
        <taxon>Bacteria</taxon>
        <taxon>Pseudomonadati</taxon>
        <taxon>Pseudomonadota</taxon>
        <taxon>Gammaproteobacteria</taxon>
        <taxon>Legionellales</taxon>
        <taxon>Legionellaceae</taxon>
        <taxon>Legionella</taxon>
    </lineage>
</organism>
<comment type="caution">
    <text evidence="1">The sequence shown here is derived from an EMBL/GenBank/DDBJ whole genome shotgun (WGS) entry which is preliminary data.</text>
</comment>
<accession>A0A0W0VEW0</accession>
<dbReference type="Proteomes" id="UP000054869">
    <property type="component" value="Unassembled WGS sequence"/>
</dbReference>
<dbReference type="OrthoDB" id="5651204at2"/>
<keyword evidence="1" id="KW-0689">Ribosomal protein</keyword>
<name>A0A0W0VEW0_9GAMM</name>
<protein>
    <submittedName>
        <fullName evidence="1">RNA binding protein (Contains ribosomal protein S1 domain)</fullName>
    </submittedName>
</protein>
<keyword evidence="2" id="KW-1185">Reference proteome</keyword>
<gene>
    <name evidence="1" type="ORF">Llan_2480</name>
</gene>
<keyword evidence="1" id="KW-0687">Ribonucleoprotein</keyword>
<dbReference type="EMBL" id="LNYI01000059">
    <property type="protein sequence ID" value="KTD18603.1"/>
    <property type="molecule type" value="Genomic_DNA"/>
</dbReference>
<evidence type="ECO:0000313" key="1">
    <source>
        <dbReference type="EMBL" id="KTD18603.1"/>
    </source>
</evidence>
<dbReference type="eggNOG" id="ENOG5031E4Z">
    <property type="taxonomic scope" value="Bacteria"/>
</dbReference>
<sequence length="243" mass="27562">MIILYIPFEKNAAGDLPDGANIWEINHKRVSSEEIKIIYYKEEFDEESIPQGTVVYILAHGANNDPTFVANANDSTVATLIDIDTLAIRFTHDFLVINHHISHTHLYFCGNLDKNATLATNFETMLLRPEFSSINYYEGSISPPDSNGKLWSTTAQGTFAAISKQLEKTSENESEETHHRCIKIEEMESNFQKSQAHKRQNYQSSGIIRRWQLLHELRMQDHSSTDVKAMDEATANGLTPANM</sequence>
<reference evidence="1 2" key="1">
    <citation type="submission" date="2015-11" db="EMBL/GenBank/DDBJ databases">
        <title>Genomic analysis of 38 Legionella species identifies large and diverse effector repertoires.</title>
        <authorList>
            <person name="Burstein D."/>
            <person name="Amaro F."/>
            <person name="Zusman T."/>
            <person name="Lifshitz Z."/>
            <person name="Cohen O."/>
            <person name="Gilbert J.A."/>
            <person name="Pupko T."/>
            <person name="Shuman H.A."/>
            <person name="Segal G."/>
        </authorList>
    </citation>
    <scope>NUCLEOTIDE SEQUENCE [LARGE SCALE GENOMIC DNA]</scope>
    <source>
        <strain evidence="1 2">ATCC 49751</strain>
    </source>
</reference>
<proteinExistence type="predicted"/>
<dbReference type="RefSeq" id="WP_051546030.1">
    <property type="nucleotide sequence ID" value="NZ_CAAAJD010000004.1"/>
</dbReference>
<dbReference type="AlphaFoldDB" id="A0A0W0VEW0"/>
<dbReference type="GO" id="GO:0005840">
    <property type="term" value="C:ribosome"/>
    <property type="evidence" value="ECO:0007669"/>
    <property type="project" value="UniProtKB-KW"/>
</dbReference>
<evidence type="ECO:0000313" key="2">
    <source>
        <dbReference type="Proteomes" id="UP000054869"/>
    </source>
</evidence>